<proteinExistence type="predicted"/>
<dbReference type="PROSITE" id="PS51918">
    <property type="entry name" value="RADICAL_SAM"/>
    <property type="match status" value="1"/>
</dbReference>
<keyword evidence="11" id="KW-1185">Reference proteome</keyword>
<keyword evidence="2" id="KW-0489">Methyltransferase</keyword>
<evidence type="ECO:0000256" key="5">
    <source>
        <dbReference type="ARBA" id="ARBA00022723"/>
    </source>
</evidence>
<evidence type="ECO:0000256" key="2">
    <source>
        <dbReference type="ARBA" id="ARBA00022603"/>
    </source>
</evidence>
<dbReference type="InterPro" id="IPR051198">
    <property type="entry name" value="BchE-like"/>
</dbReference>
<dbReference type="CDD" id="cd01335">
    <property type="entry name" value="Radical_SAM"/>
    <property type="match status" value="1"/>
</dbReference>
<keyword evidence="6" id="KW-0408">Iron</keyword>
<keyword evidence="7" id="KW-0411">Iron-sulfur</keyword>
<keyword evidence="3" id="KW-0808">Transferase</keyword>
<protein>
    <submittedName>
        <fullName evidence="10">B12-binding domain-containing radical SAM protein</fullName>
    </submittedName>
</protein>
<dbReference type="GO" id="GO:0046872">
    <property type="term" value="F:metal ion binding"/>
    <property type="evidence" value="ECO:0007669"/>
    <property type="project" value="UniProtKB-KW"/>
</dbReference>
<evidence type="ECO:0000313" key="10">
    <source>
        <dbReference type="EMBL" id="OEJ69573.1"/>
    </source>
</evidence>
<evidence type="ECO:0000313" key="11">
    <source>
        <dbReference type="Proteomes" id="UP000095347"/>
    </source>
</evidence>
<dbReference type="Pfam" id="PF02310">
    <property type="entry name" value="B12-binding"/>
    <property type="match status" value="1"/>
</dbReference>
<dbReference type="InterPro" id="IPR034466">
    <property type="entry name" value="Methyltransferase_Class_B"/>
</dbReference>
<comment type="caution">
    <text evidence="10">The sequence shown here is derived from an EMBL/GenBank/DDBJ whole genome shotgun (WGS) entry which is preliminary data.</text>
</comment>
<sequence length="559" mass="63988">MTRILFIIPPHLFFEDFLHPLSNAKQIRKKDGKLYGSLVTDMPLGALSLSAYIKKYCKTKVETELVDFNIELNEIDTFAHASPSAYYEEYLRNELGSEPDIIALSALFSSSYYNLLEIVACCRKVFPNTLILAGGSVPTSMYEYLYKATDAFDGLCYGEGEVPFAQLIDAEDRYAFINQHPSWITPKKIAEKVMFSHDFIEDLDDIPFYDYPLCKMAKYGANPAIMAYGSIKDKIDNFHVMTSRGCPFRCTFCASHKVHGRTMRYYSMERVKEDLLRLRDMYGAKIIVFQDDHFMADTERAKEIARYVSSLGLKAVFQNGLTLYSLDRDMLQVLKNAGADQLVLPVESGSARVLKEIMRKPLKLAIAERVVDDCRDLDIYTNVNILIGMPGETKKDIEDTRQFLRKLNANWKILSVATPLVGAEMHDICVEKNYINSADIGCDFRKAVVETEDFTAKYIQDVTYDINLDVNFLHNTDFRLGEYELALKGFETAIRAKDDHGFAYHYASICYEQLGDLEKSEEYKKIAINSYENNPIWRAAFDKFNISPYDRNVEMAKFA</sequence>
<dbReference type="GO" id="GO:0051539">
    <property type="term" value="F:4 iron, 4 sulfur cluster binding"/>
    <property type="evidence" value="ECO:0007669"/>
    <property type="project" value="UniProtKB-KW"/>
</dbReference>
<evidence type="ECO:0000256" key="6">
    <source>
        <dbReference type="ARBA" id="ARBA00023004"/>
    </source>
</evidence>
<evidence type="ECO:0000259" key="8">
    <source>
        <dbReference type="PROSITE" id="PS51332"/>
    </source>
</evidence>
<dbReference type="InterPro" id="IPR007197">
    <property type="entry name" value="rSAM"/>
</dbReference>
<dbReference type="Gene3D" id="3.40.50.280">
    <property type="entry name" value="Cobalamin-binding domain"/>
    <property type="match status" value="1"/>
</dbReference>
<dbReference type="Gene3D" id="1.25.40.10">
    <property type="entry name" value="Tetratricopeptide repeat domain"/>
    <property type="match status" value="1"/>
</dbReference>
<dbReference type="InterPro" id="IPR006158">
    <property type="entry name" value="Cobalamin-bd"/>
</dbReference>
<accession>A0A1E5QBW8</accession>
<dbReference type="SUPFAM" id="SSF102114">
    <property type="entry name" value="Radical SAM enzymes"/>
    <property type="match status" value="1"/>
</dbReference>
<evidence type="ECO:0000256" key="3">
    <source>
        <dbReference type="ARBA" id="ARBA00022679"/>
    </source>
</evidence>
<dbReference type="InterPro" id="IPR058240">
    <property type="entry name" value="rSAM_sf"/>
</dbReference>
<dbReference type="SFLD" id="SFLDS00029">
    <property type="entry name" value="Radical_SAM"/>
    <property type="match status" value="1"/>
</dbReference>
<dbReference type="InterPro" id="IPR023404">
    <property type="entry name" value="rSAM_horseshoe"/>
</dbReference>
<dbReference type="GO" id="GO:0031419">
    <property type="term" value="F:cobalamin binding"/>
    <property type="evidence" value="ECO:0007669"/>
    <property type="project" value="InterPro"/>
</dbReference>
<dbReference type="GO" id="GO:0003824">
    <property type="term" value="F:catalytic activity"/>
    <property type="evidence" value="ECO:0007669"/>
    <property type="project" value="InterPro"/>
</dbReference>
<dbReference type="STRING" id="28181.BEN30_02540"/>
<dbReference type="SFLD" id="SFLDG01082">
    <property type="entry name" value="B12-binding_domain_containing"/>
    <property type="match status" value="1"/>
</dbReference>
<dbReference type="PANTHER" id="PTHR43409:SF7">
    <property type="entry name" value="BLL1977 PROTEIN"/>
    <property type="match status" value="1"/>
</dbReference>
<keyword evidence="4" id="KW-0949">S-adenosyl-L-methionine</keyword>
<dbReference type="AlphaFoldDB" id="A0A1E5QBW8"/>
<dbReference type="InterPro" id="IPR006638">
    <property type="entry name" value="Elp3/MiaA/NifB-like_rSAM"/>
</dbReference>
<dbReference type="EMBL" id="MCGG01000003">
    <property type="protein sequence ID" value="OEJ69573.1"/>
    <property type="molecule type" value="Genomic_DNA"/>
</dbReference>
<dbReference type="PANTHER" id="PTHR43409">
    <property type="entry name" value="ANAEROBIC MAGNESIUM-PROTOPORPHYRIN IX MONOMETHYL ESTER CYCLASE-RELATED"/>
    <property type="match status" value="1"/>
</dbReference>
<feature type="domain" description="Radical SAM core" evidence="9">
    <location>
        <begin position="232"/>
        <end position="453"/>
    </location>
</feature>
<evidence type="ECO:0000256" key="1">
    <source>
        <dbReference type="ARBA" id="ARBA00001966"/>
    </source>
</evidence>
<evidence type="ECO:0000259" key="9">
    <source>
        <dbReference type="PROSITE" id="PS51918"/>
    </source>
</evidence>
<dbReference type="Pfam" id="PF04055">
    <property type="entry name" value="Radical_SAM"/>
    <property type="match status" value="1"/>
</dbReference>
<dbReference type="RefSeq" id="WP_069956457.1">
    <property type="nucleotide sequence ID" value="NZ_MCGG01000003.1"/>
</dbReference>
<reference evidence="11" key="1">
    <citation type="submission" date="2016-07" db="EMBL/GenBank/DDBJ databases">
        <authorList>
            <person name="Florea S."/>
            <person name="Webb J.S."/>
            <person name="Jaromczyk J."/>
            <person name="Schardl C.L."/>
        </authorList>
    </citation>
    <scope>NUCLEOTIDE SEQUENCE [LARGE SCALE GENOMIC DNA]</scope>
    <source>
        <strain evidence="11">MV-1</strain>
    </source>
</reference>
<dbReference type="PROSITE" id="PS51332">
    <property type="entry name" value="B12_BINDING"/>
    <property type="match status" value="1"/>
</dbReference>
<dbReference type="SUPFAM" id="SSF52242">
    <property type="entry name" value="Cobalamin (vitamin B12)-binding domain"/>
    <property type="match status" value="1"/>
</dbReference>
<name>A0A1E5QBW8_9PROT</name>
<comment type="cofactor">
    <cofactor evidence="1">
        <name>[4Fe-4S] cluster</name>
        <dbReference type="ChEBI" id="CHEBI:49883"/>
    </cofactor>
</comment>
<dbReference type="SFLD" id="SFLDG01123">
    <property type="entry name" value="methyltransferase_(Class_B)"/>
    <property type="match status" value="1"/>
</dbReference>
<evidence type="ECO:0000256" key="4">
    <source>
        <dbReference type="ARBA" id="ARBA00022691"/>
    </source>
</evidence>
<evidence type="ECO:0000256" key="7">
    <source>
        <dbReference type="ARBA" id="ARBA00023014"/>
    </source>
</evidence>
<dbReference type="SUPFAM" id="SSF48452">
    <property type="entry name" value="TPR-like"/>
    <property type="match status" value="1"/>
</dbReference>
<dbReference type="SMART" id="SM00729">
    <property type="entry name" value="Elp3"/>
    <property type="match status" value="1"/>
</dbReference>
<gene>
    <name evidence="10" type="ORF">BEN30_02540</name>
</gene>
<feature type="domain" description="B12-binding" evidence="8">
    <location>
        <begin position="26"/>
        <end position="178"/>
    </location>
</feature>
<dbReference type="OrthoDB" id="9801424at2"/>
<organism evidence="10 11">
    <name type="scientific">Magnetovibrio blakemorei</name>
    <dbReference type="NCBI Taxonomy" id="28181"/>
    <lineage>
        <taxon>Bacteria</taxon>
        <taxon>Pseudomonadati</taxon>
        <taxon>Pseudomonadota</taxon>
        <taxon>Alphaproteobacteria</taxon>
        <taxon>Rhodospirillales</taxon>
        <taxon>Magnetovibrionaceae</taxon>
        <taxon>Magnetovibrio</taxon>
    </lineage>
</organism>
<keyword evidence="5" id="KW-0479">Metal-binding</keyword>
<dbReference type="InterPro" id="IPR036724">
    <property type="entry name" value="Cobalamin-bd_sf"/>
</dbReference>
<dbReference type="Gene3D" id="3.80.30.20">
    <property type="entry name" value="tm_1862 like domain"/>
    <property type="match status" value="1"/>
</dbReference>
<dbReference type="InterPro" id="IPR011990">
    <property type="entry name" value="TPR-like_helical_dom_sf"/>
</dbReference>
<dbReference type="Proteomes" id="UP000095347">
    <property type="component" value="Unassembled WGS sequence"/>
</dbReference>